<dbReference type="Pfam" id="PF07648">
    <property type="entry name" value="Kazal_2"/>
    <property type="match status" value="1"/>
</dbReference>
<feature type="domain" description="Kazal-like" evidence="6">
    <location>
        <begin position="300"/>
        <end position="329"/>
    </location>
</feature>
<sequence>MLQYIPISSLGVLVVVIFQTHCSVANVAVPGLSYLPPARESTLIEVGQPAISVPAAGPTLSTSFPAFEIPKSASGTSGQQETSSSSQTDSISGIMEEGVLPRTSCTEFCPFDYSPVCGSDGITYTNNCTFSIAACKNSNLVFEGDGPCVPTVSSDSPPEFTPLPPSPSAPSLSVPTPTRAPVVIPFPSDSPDFQAAPEGGVVPFPPSFASLGSYTTPDENLSGSSECPEACLKIYQPVCGTDGVTYSNKCALYVAACKGRADGQNIAVAFEGICGDSLSDEPLTESVDVKGEALAPTLPIGTSASCDKRCTKIFIPVCGSDGNTYNSIC</sequence>
<evidence type="ECO:0000256" key="1">
    <source>
        <dbReference type="ARBA" id="ARBA00022690"/>
    </source>
</evidence>
<feature type="non-terminal residue" evidence="7">
    <location>
        <position position="329"/>
    </location>
</feature>
<keyword evidence="2" id="KW-0722">Serine protease inhibitor</keyword>
<evidence type="ECO:0000256" key="3">
    <source>
        <dbReference type="ARBA" id="ARBA00023157"/>
    </source>
</evidence>
<dbReference type="SMART" id="SM00280">
    <property type="entry name" value="KAZAL"/>
    <property type="match status" value="3"/>
</dbReference>
<dbReference type="PROSITE" id="PS51465">
    <property type="entry name" value="KAZAL_2"/>
    <property type="match status" value="3"/>
</dbReference>
<feature type="chain" id="PRO_5042892380" description="Kazal-like domain-containing protein" evidence="5">
    <location>
        <begin position="26"/>
        <end position="329"/>
    </location>
</feature>
<dbReference type="InterPro" id="IPR002350">
    <property type="entry name" value="Kazal_dom"/>
</dbReference>
<evidence type="ECO:0000259" key="6">
    <source>
        <dbReference type="PROSITE" id="PS51465"/>
    </source>
</evidence>
<evidence type="ECO:0000256" key="4">
    <source>
        <dbReference type="SAM" id="MobiDB-lite"/>
    </source>
</evidence>
<proteinExistence type="predicted"/>
<gene>
    <name evidence="7" type="ORF">SK128_018734</name>
</gene>
<dbReference type="PANTHER" id="PTHR10913:SF45">
    <property type="entry name" value="FOLLISTATIN, ISOFORM A-RELATED"/>
    <property type="match status" value="1"/>
</dbReference>
<dbReference type="InterPro" id="IPR036058">
    <property type="entry name" value="Kazal_dom_sf"/>
</dbReference>
<dbReference type="EMBL" id="JAXCGZ010013209">
    <property type="protein sequence ID" value="KAK7073400.1"/>
    <property type="molecule type" value="Genomic_DNA"/>
</dbReference>
<feature type="signal peptide" evidence="5">
    <location>
        <begin position="1"/>
        <end position="25"/>
    </location>
</feature>
<dbReference type="AlphaFoldDB" id="A0AAN8X779"/>
<protein>
    <recommendedName>
        <fullName evidence="6">Kazal-like domain-containing protein</fullName>
    </recommendedName>
</protein>
<keyword evidence="8" id="KW-1185">Reference proteome</keyword>
<comment type="caution">
    <text evidence="7">The sequence shown here is derived from an EMBL/GenBank/DDBJ whole genome shotgun (WGS) entry which is preliminary data.</text>
</comment>
<feature type="compositionally biased region" description="Low complexity" evidence="4">
    <location>
        <begin position="72"/>
        <end position="91"/>
    </location>
</feature>
<accession>A0AAN8X779</accession>
<dbReference type="InterPro" id="IPR050653">
    <property type="entry name" value="Prot_Inhib_GrowthFact_Antg"/>
</dbReference>
<dbReference type="GO" id="GO:0005576">
    <property type="term" value="C:extracellular region"/>
    <property type="evidence" value="ECO:0007669"/>
    <property type="project" value="TreeGrafter"/>
</dbReference>
<dbReference type="Gene3D" id="3.30.60.30">
    <property type="match status" value="3"/>
</dbReference>
<evidence type="ECO:0000313" key="8">
    <source>
        <dbReference type="Proteomes" id="UP001381693"/>
    </source>
</evidence>
<keyword evidence="1" id="KW-0646">Protease inhibitor</keyword>
<feature type="compositionally biased region" description="Pro residues" evidence="4">
    <location>
        <begin position="159"/>
        <end position="168"/>
    </location>
</feature>
<dbReference type="PANTHER" id="PTHR10913">
    <property type="entry name" value="FOLLISTATIN-RELATED"/>
    <property type="match status" value="1"/>
</dbReference>
<dbReference type="Proteomes" id="UP001381693">
    <property type="component" value="Unassembled WGS sequence"/>
</dbReference>
<evidence type="ECO:0000256" key="2">
    <source>
        <dbReference type="ARBA" id="ARBA00022900"/>
    </source>
</evidence>
<feature type="region of interest" description="Disordered" evidence="4">
    <location>
        <begin position="71"/>
        <end position="91"/>
    </location>
</feature>
<keyword evidence="3" id="KW-1015">Disulfide bond</keyword>
<reference evidence="7 8" key="1">
    <citation type="submission" date="2023-11" db="EMBL/GenBank/DDBJ databases">
        <title>Halocaridina rubra genome assembly.</title>
        <authorList>
            <person name="Smith C."/>
        </authorList>
    </citation>
    <scope>NUCLEOTIDE SEQUENCE [LARGE SCALE GENOMIC DNA]</scope>
    <source>
        <strain evidence="7">EP-1</strain>
        <tissue evidence="7">Whole</tissue>
    </source>
</reference>
<feature type="domain" description="Kazal-like" evidence="6">
    <location>
        <begin position="99"/>
        <end position="150"/>
    </location>
</feature>
<name>A0AAN8X779_HALRR</name>
<keyword evidence="5" id="KW-0732">Signal</keyword>
<dbReference type="SUPFAM" id="SSF100895">
    <property type="entry name" value="Kazal-type serine protease inhibitors"/>
    <property type="match status" value="3"/>
</dbReference>
<feature type="region of interest" description="Disordered" evidence="4">
    <location>
        <begin position="153"/>
        <end position="176"/>
    </location>
</feature>
<dbReference type="Pfam" id="PF00050">
    <property type="entry name" value="Kazal_1"/>
    <property type="match status" value="2"/>
</dbReference>
<evidence type="ECO:0000256" key="5">
    <source>
        <dbReference type="SAM" id="SignalP"/>
    </source>
</evidence>
<organism evidence="7 8">
    <name type="scientific">Halocaridina rubra</name>
    <name type="common">Hawaiian red shrimp</name>
    <dbReference type="NCBI Taxonomy" id="373956"/>
    <lineage>
        <taxon>Eukaryota</taxon>
        <taxon>Metazoa</taxon>
        <taxon>Ecdysozoa</taxon>
        <taxon>Arthropoda</taxon>
        <taxon>Crustacea</taxon>
        <taxon>Multicrustacea</taxon>
        <taxon>Malacostraca</taxon>
        <taxon>Eumalacostraca</taxon>
        <taxon>Eucarida</taxon>
        <taxon>Decapoda</taxon>
        <taxon>Pleocyemata</taxon>
        <taxon>Caridea</taxon>
        <taxon>Atyoidea</taxon>
        <taxon>Atyidae</taxon>
        <taxon>Halocaridina</taxon>
    </lineage>
</organism>
<dbReference type="CDD" id="cd00104">
    <property type="entry name" value="KAZAL_FS"/>
    <property type="match status" value="3"/>
</dbReference>
<feature type="domain" description="Kazal-like" evidence="6">
    <location>
        <begin position="221"/>
        <end position="276"/>
    </location>
</feature>
<evidence type="ECO:0000313" key="7">
    <source>
        <dbReference type="EMBL" id="KAK7073400.1"/>
    </source>
</evidence>